<evidence type="ECO:0000256" key="1">
    <source>
        <dbReference type="ARBA" id="ARBA00004651"/>
    </source>
</evidence>
<accession>A0ABQ3ZXZ9</accession>
<evidence type="ECO:0000313" key="8">
    <source>
        <dbReference type="EMBL" id="GIE23477.1"/>
    </source>
</evidence>
<feature type="transmembrane region" description="Helical" evidence="6">
    <location>
        <begin position="135"/>
        <end position="156"/>
    </location>
</feature>
<dbReference type="InterPro" id="IPR011701">
    <property type="entry name" value="MFS"/>
</dbReference>
<gene>
    <name evidence="8" type="ORF">Ahu01nite_065790</name>
</gene>
<evidence type="ECO:0000256" key="3">
    <source>
        <dbReference type="ARBA" id="ARBA00022692"/>
    </source>
</evidence>
<protein>
    <submittedName>
        <fullName evidence="8">MFS transporter</fullName>
    </submittedName>
</protein>
<keyword evidence="9" id="KW-1185">Reference proteome</keyword>
<dbReference type="CDD" id="cd06173">
    <property type="entry name" value="MFS_MefA_like"/>
    <property type="match status" value="1"/>
</dbReference>
<proteinExistence type="predicted"/>
<feature type="transmembrane region" description="Helical" evidence="6">
    <location>
        <begin position="36"/>
        <end position="62"/>
    </location>
</feature>
<evidence type="ECO:0000259" key="7">
    <source>
        <dbReference type="PROSITE" id="PS50850"/>
    </source>
</evidence>
<feature type="transmembrane region" description="Helical" evidence="6">
    <location>
        <begin position="69"/>
        <end position="87"/>
    </location>
</feature>
<keyword evidence="5 6" id="KW-0472">Membrane</keyword>
<keyword evidence="4 6" id="KW-1133">Transmembrane helix</keyword>
<evidence type="ECO:0000256" key="5">
    <source>
        <dbReference type="ARBA" id="ARBA00023136"/>
    </source>
</evidence>
<reference evidence="8 9" key="1">
    <citation type="submission" date="2021-01" db="EMBL/GenBank/DDBJ databases">
        <title>Whole genome shotgun sequence of Actinoplanes humidus NBRC 14915.</title>
        <authorList>
            <person name="Komaki H."/>
            <person name="Tamura T."/>
        </authorList>
    </citation>
    <scope>NUCLEOTIDE SEQUENCE [LARGE SCALE GENOMIC DNA]</scope>
    <source>
        <strain evidence="8 9">NBRC 14915</strain>
    </source>
</reference>
<dbReference type="SUPFAM" id="SSF103473">
    <property type="entry name" value="MFS general substrate transporter"/>
    <property type="match status" value="1"/>
</dbReference>
<dbReference type="Proteomes" id="UP000603200">
    <property type="component" value="Unassembled WGS sequence"/>
</dbReference>
<dbReference type="PROSITE" id="PS50850">
    <property type="entry name" value="MFS"/>
    <property type="match status" value="1"/>
</dbReference>
<dbReference type="InterPro" id="IPR036259">
    <property type="entry name" value="MFS_trans_sf"/>
</dbReference>
<dbReference type="EMBL" id="BOMN01000092">
    <property type="protein sequence ID" value="GIE23477.1"/>
    <property type="molecule type" value="Genomic_DNA"/>
</dbReference>
<comment type="subcellular location">
    <subcellularLocation>
        <location evidence="1">Cell membrane</location>
        <topology evidence="1">Multi-pass membrane protein</topology>
    </subcellularLocation>
</comment>
<organism evidence="8 9">
    <name type="scientific">Winogradskya humida</name>
    <dbReference type="NCBI Taxonomy" id="113566"/>
    <lineage>
        <taxon>Bacteria</taxon>
        <taxon>Bacillati</taxon>
        <taxon>Actinomycetota</taxon>
        <taxon>Actinomycetes</taxon>
        <taxon>Micromonosporales</taxon>
        <taxon>Micromonosporaceae</taxon>
        <taxon>Winogradskya</taxon>
    </lineage>
</organism>
<feature type="transmembrane region" description="Helical" evidence="6">
    <location>
        <begin position="162"/>
        <end position="181"/>
    </location>
</feature>
<dbReference type="PANTHER" id="PTHR23513">
    <property type="entry name" value="INTEGRAL MEMBRANE EFFLUX PROTEIN-RELATED"/>
    <property type="match status" value="1"/>
</dbReference>
<evidence type="ECO:0000256" key="2">
    <source>
        <dbReference type="ARBA" id="ARBA00022475"/>
    </source>
</evidence>
<evidence type="ECO:0000313" key="9">
    <source>
        <dbReference type="Proteomes" id="UP000603200"/>
    </source>
</evidence>
<comment type="caution">
    <text evidence="8">The sequence shown here is derived from an EMBL/GenBank/DDBJ whole genome shotgun (WGS) entry which is preliminary data.</text>
</comment>
<dbReference type="Gene3D" id="1.20.1250.20">
    <property type="entry name" value="MFS general substrate transporter like domains"/>
    <property type="match status" value="1"/>
</dbReference>
<keyword evidence="2" id="KW-1003">Cell membrane</keyword>
<feature type="transmembrane region" description="Helical" evidence="6">
    <location>
        <begin position="7"/>
        <end position="30"/>
    </location>
</feature>
<feature type="transmembrane region" description="Helical" evidence="6">
    <location>
        <begin position="244"/>
        <end position="265"/>
    </location>
</feature>
<feature type="transmembrane region" description="Helical" evidence="6">
    <location>
        <begin position="286"/>
        <end position="304"/>
    </location>
</feature>
<dbReference type="Pfam" id="PF07690">
    <property type="entry name" value="MFS_1"/>
    <property type="match status" value="1"/>
</dbReference>
<keyword evidence="3 6" id="KW-0812">Transmembrane</keyword>
<dbReference type="InterPro" id="IPR020846">
    <property type="entry name" value="MFS_dom"/>
</dbReference>
<feature type="transmembrane region" description="Helical" evidence="6">
    <location>
        <begin position="93"/>
        <end position="114"/>
    </location>
</feature>
<feature type="domain" description="Major facilitator superfamily (MFS) profile" evidence="7">
    <location>
        <begin position="3"/>
        <end position="397"/>
    </location>
</feature>
<sequence>MSRFRLLAAGSMISTFGGFLNMVALNLFVYQATGSAVGVGAFLALRLGCGFIAGLGAGWIAARLPRRPVLIGCNIVQAATLTALAVTPQQTQFVLLPVVAVVAGLLGTTSAVLLRSSVPDLVGADQRVAANGLLVTGRAVATAAGFAAGGVLVGWLGYRAAFAIDAATFLVPAAILILVPMNFTAPRQESTVERPRRTRSWVVLTAVPAIGVIVAIRAVDAFGSASHNVGLPVYATENHPGDPAGFLGLFFAVWAVGLIIAHQGVRVVRRRLGDRYDEPGRTQRGFLIGTCVMSLAFVAAFTGLPFPVMLLVALIAGIADGYTEITYSTRIQAEPEPYRGYAFGFTAMAENGGLGAGMLVAGVLVELWNPLWTAALMHGLVILLAIVPPLIIGRRSLRKRNTSQA</sequence>
<evidence type="ECO:0000256" key="4">
    <source>
        <dbReference type="ARBA" id="ARBA00022989"/>
    </source>
</evidence>
<dbReference type="PANTHER" id="PTHR23513:SF11">
    <property type="entry name" value="STAPHYLOFERRIN A TRANSPORTER"/>
    <property type="match status" value="1"/>
</dbReference>
<feature type="transmembrane region" description="Helical" evidence="6">
    <location>
        <begin position="371"/>
        <end position="392"/>
    </location>
</feature>
<evidence type="ECO:0000256" key="6">
    <source>
        <dbReference type="SAM" id="Phobius"/>
    </source>
</evidence>
<name>A0ABQ3ZXZ9_9ACTN</name>
<feature type="transmembrane region" description="Helical" evidence="6">
    <location>
        <begin position="201"/>
        <end position="224"/>
    </location>
</feature>